<keyword evidence="2 4" id="KW-0663">Pyridoxal phosphate</keyword>
<dbReference type="OrthoDB" id="9787096at2"/>
<dbReference type="Gene3D" id="3.40.640.10">
    <property type="entry name" value="Type I PLP-dependent aspartate aminotransferase-like (Major domain)"/>
    <property type="match status" value="1"/>
</dbReference>
<dbReference type="InterPro" id="IPR015421">
    <property type="entry name" value="PyrdxlP-dep_Trfase_major"/>
</dbReference>
<feature type="modified residue" description="N6-(pyridoxal phosphate)lysine" evidence="4">
    <location>
        <position position="221"/>
    </location>
</feature>
<comment type="cofactor">
    <cofactor evidence="1 4">
        <name>pyridoxal 5'-phosphate</name>
        <dbReference type="ChEBI" id="CHEBI:597326"/>
    </cofactor>
</comment>
<dbReference type="Proteomes" id="UP000316855">
    <property type="component" value="Chromosome"/>
</dbReference>
<dbReference type="PANTHER" id="PTHR32328">
    <property type="entry name" value="L-SERYL-TRNA(SEC) SELENIUM TRANSFERASE"/>
    <property type="match status" value="1"/>
</dbReference>
<accession>A0A517VBJ0</accession>
<evidence type="ECO:0000313" key="5">
    <source>
        <dbReference type="EMBL" id="QDT90372.1"/>
    </source>
</evidence>
<evidence type="ECO:0000256" key="1">
    <source>
        <dbReference type="ARBA" id="ARBA00001933"/>
    </source>
</evidence>
<evidence type="ECO:0000256" key="4">
    <source>
        <dbReference type="PIRSR" id="PIRSR618319-50"/>
    </source>
</evidence>
<dbReference type="EMBL" id="CP036343">
    <property type="protein sequence ID" value="QDT90372.1"/>
    <property type="molecule type" value="Genomic_DNA"/>
</dbReference>
<dbReference type="SUPFAM" id="SSF53383">
    <property type="entry name" value="PLP-dependent transferases"/>
    <property type="match status" value="1"/>
</dbReference>
<evidence type="ECO:0000313" key="6">
    <source>
        <dbReference type="Proteomes" id="UP000316855"/>
    </source>
</evidence>
<dbReference type="KEGG" id="gax:Pan161_20220"/>
<dbReference type="PANTHER" id="PTHR32328:SF0">
    <property type="entry name" value="L-SERYL-TRNA(SEC) SELENIUM TRANSFERASE"/>
    <property type="match status" value="1"/>
</dbReference>
<dbReference type="EC" id="2.9.1.1" evidence="5"/>
<keyword evidence="5" id="KW-0808">Transferase</keyword>
<proteinExistence type="inferred from homology"/>
<sequence length="405" mass="43906">MESESLVSIYHRFGVEPIINACGSVTRLGGAPMPDEVLEAFRQASEVSVSLEQLQAAASRKIAEHTGTEAGLVTSGAAGALTLGAAAILARHDLRRMEQLPHCDSFPHEFIIAREQRSGYDHAVRASGARLVEVGFNEIVSNAGVRRTEAWEYAAAINEHTAGIVYVHAADSEPALSEVVKVALQREIPILVDAAGEVPPRSNLKAIAATGADLVAYSGGKAIRGPQSTGMLCGKRELISSAALQMLDMDDHGQLWEPPADLIDLTMFDGIPRHGIGRSLKVSKEEIIALLTALELFSCGAYDVQNHEYRRWLEQIAEELERENANAVCSLVIPECSERWPLLEIQIEEDKVGTAFDVCRKLREGTPAVYVGHARLHAGLLTINPLCLKADQVSVLAQRLCELLK</sequence>
<name>A0A517VBJ0_9PLAN</name>
<reference evidence="5 6" key="1">
    <citation type="submission" date="2019-02" db="EMBL/GenBank/DDBJ databases">
        <title>Deep-cultivation of Planctomycetes and their phenomic and genomic characterization uncovers novel biology.</title>
        <authorList>
            <person name="Wiegand S."/>
            <person name="Jogler M."/>
            <person name="Boedeker C."/>
            <person name="Pinto D."/>
            <person name="Vollmers J."/>
            <person name="Rivas-Marin E."/>
            <person name="Kohn T."/>
            <person name="Peeters S.H."/>
            <person name="Heuer A."/>
            <person name="Rast P."/>
            <person name="Oberbeckmann S."/>
            <person name="Bunk B."/>
            <person name="Jeske O."/>
            <person name="Meyerdierks A."/>
            <person name="Storesund J.E."/>
            <person name="Kallscheuer N."/>
            <person name="Luecker S."/>
            <person name="Lage O.M."/>
            <person name="Pohl T."/>
            <person name="Merkel B.J."/>
            <person name="Hornburger P."/>
            <person name="Mueller R.-W."/>
            <person name="Bruemmer F."/>
            <person name="Labrenz M."/>
            <person name="Spormann A.M."/>
            <person name="Op den Camp H."/>
            <person name="Overmann J."/>
            <person name="Amann R."/>
            <person name="Jetten M.S.M."/>
            <person name="Mascher T."/>
            <person name="Medema M.H."/>
            <person name="Devos D.P."/>
            <person name="Kaster A.-K."/>
            <person name="Ovreas L."/>
            <person name="Rohde M."/>
            <person name="Galperin M.Y."/>
            <person name="Jogler C."/>
        </authorList>
    </citation>
    <scope>NUCLEOTIDE SEQUENCE [LARGE SCALE GENOMIC DNA]</scope>
    <source>
        <strain evidence="5 6">Pan161</strain>
    </source>
</reference>
<evidence type="ECO:0000256" key="2">
    <source>
        <dbReference type="ARBA" id="ARBA00022898"/>
    </source>
</evidence>
<comment type="similarity">
    <text evidence="3">Belongs to the SelA family.</text>
</comment>
<dbReference type="Pfam" id="PF03841">
    <property type="entry name" value="SelA"/>
    <property type="match status" value="1"/>
</dbReference>
<dbReference type="InterPro" id="IPR015424">
    <property type="entry name" value="PyrdxlP-dep_Trfase"/>
</dbReference>
<dbReference type="InterPro" id="IPR018319">
    <property type="entry name" value="SelA-like"/>
</dbReference>
<dbReference type="AlphaFoldDB" id="A0A517VBJ0"/>
<keyword evidence="6" id="KW-1185">Reference proteome</keyword>
<dbReference type="GO" id="GO:0004125">
    <property type="term" value="F:L-seryl-tRNA(Sec) selenium transferase activity"/>
    <property type="evidence" value="ECO:0007669"/>
    <property type="project" value="UniProtKB-EC"/>
</dbReference>
<evidence type="ECO:0000256" key="3">
    <source>
        <dbReference type="ARBA" id="ARBA00044507"/>
    </source>
</evidence>
<protein>
    <submittedName>
        <fullName evidence="5">L-seryl-tRNA(Sec) selenium transferase</fullName>
        <ecNumber evidence="5">2.9.1.1</ecNumber>
    </submittedName>
</protein>
<organism evidence="5 6">
    <name type="scientific">Gimesia algae</name>
    <dbReference type="NCBI Taxonomy" id="2527971"/>
    <lineage>
        <taxon>Bacteria</taxon>
        <taxon>Pseudomonadati</taxon>
        <taxon>Planctomycetota</taxon>
        <taxon>Planctomycetia</taxon>
        <taxon>Planctomycetales</taxon>
        <taxon>Planctomycetaceae</taxon>
        <taxon>Gimesia</taxon>
    </lineage>
</organism>
<gene>
    <name evidence="5" type="primary">selA</name>
    <name evidence="5" type="ORF">Pan161_20220</name>
</gene>